<organism evidence="3 4">
    <name type="scientific">Constantimarinum furrinae</name>
    <dbReference type="NCBI Taxonomy" id="2562285"/>
    <lineage>
        <taxon>Bacteria</taxon>
        <taxon>Pseudomonadati</taxon>
        <taxon>Bacteroidota</taxon>
        <taxon>Flavobacteriia</taxon>
        <taxon>Flavobacteriales</taxon>
        <taxon>Flavobacteriaceae</taxon>
        <taxon>Altibacter/Constantimarinum group</taxon>
        <taxon>Constantimarinum</taxon>
    </lineage>
</organism>
<comment type="similarity">
    <text evidence="1 2">Belongs to the fructosamine kinase family.</text>
</comment>
<dbReference type="EMBL" id="CP052909">
    <property type="protein sequence ID" value="QNJ97895.1"/>
    <property type="molecule type" value="Genomic_DNA"/>
</dbReference>
<accession>A0A7G8PU79</accession>
<dbReference type="Proteomes" id="UP000515514">
    <property type="component" value="Chromosome"/>
</dbReference>
<evidence type="ECO:0000256" key="2">
    <source>
        <dbReference type="PIRNR" id="PIRNR006221"/>
    </source>
</evidence>
<evidence type="ECO:0000313" key="4">
    <source>
        <dbReference type="Proteomes" id="UP000515514"/>
    </source>
</evidence>
<dbReference type="Pfam" id="PF03881">
    <property type="entry name" value="Fructosamin_kin"/>
    <property type="match status" value="1"/>
</dbReference>
<keyword evidence="2 3" id="KW-0418">Kinase</keyword>
<dbReference type="Gene3D" id="3.30.200.20">
    <property type="entry name" value="Phosphorylase Kinase, domain 1"/>
    <property type="match status" value="1"/>
</dbReference>
<protein>
    <submittedName>
        <fullName evidence="3">Fructosamine kinase</fullName>
    </submittedName>
</protein>
<evidence type="ECO:0000256" key="1">
    <source>
        <dbReference type="ARBA" id="ARBA00009460"/>
    </source>
</evidence>
<keyword evidence="2" id="KW-0808">Transferase</keyword>
<sequence length="281" mass="32018">MTEVLQQIATQQNLQLNEVKPLQGGDINDVFLLKCAEGVFVLKLNSASKFPDMFVVEATGLKLLVNSGSFRIPEVIAQGQYKDYAYLLLEYIRPGIQDNDIWSDFAQNLAHLHQNTSERFGLDHSNYIGSLPQQNNYSNTASDFYIAARLDPQFKLALEKGFDLKVSDRFFRNISEEIPSEAPSLVHGDLWNGNYLISEKSEAVLIDPAVAYAPREMDIGMMHLFGGFPSGLFEEYHTIFPLEPHWRDRLPVWQLYYLLVHLNLFGSGYLSQVTSIVRRYS</sequence>
<gene>
    <name evidence="3" type="ORF">ALE3EI_1332</name>
</gene>
<proteinExistence type="inferred from homology"/>
<keyword evidence="4" id="KW-1185">Reference proteome</keyword>
<dbReference type="PANTHER" id="PTHR12149">
    <property type="entry name" value="FRUCTOSAMINE 3 KINASE-RELATED PROTEIN"/>
    <property type="match status" value="1"/>
</dbReference>
<dbReference type="GO" id="GO:0016301">
    <property type="term" value="F:kinase activity"/>
    <property type="evidence" value="ECO:0007669"/>
    <property type="project" value="UniProtKB-UniRule"/>
</dbReference>
<dbReference type="PIRSF" id="PIRSF006221">
    <property type="entry name" value="Ketosamine-3-kinase"/>
    <property type="match status" value="1"/>
</dbReference>
<dbReference type="AlphaFoldDB" id="A0A7G8PU79"/>
<reference evidence="3 4" key="1">
    <citation type="submission" date="2020-04" db="EMBL/GenBank/DDBJ databases">
        <title>Genome sequence of Altibacter aquimarinus strain ALE3EI.</title>
        <authorList>
            <person name="Oh H.-M."/>
            <person name="Jang D."/>
        </authorList>
    </citation>
    <scope>NUCLEOTIDE SEQUENCE [LARGE SCALE GENOMIC DNA]</scope>
    <source>
        <strain evidence="3 4">ALE3EI</strain>
    </source>
</reference>
<evidence type="ECO:0000313" key="3">
    <source>
        <dbReference type="EMBL" id="QNJ97895.1"/>
    </source>
</evidence>
<dbReference type="InterPro" id="IPR016477">
    <property type="entry name" value="Fructo-/Ketosamine-3-kinase"/>
</dbReference>
<dbReference type="PANTHER" id="PTHR12149:SF8">
    <property type="entry name" value="PROTEIN-RIBULOSAMINE 3-KINASE"/>
    <property type="match status" value="1"/>
</dbReference>
<dbReference type="Gene3D" id="3.90.1200.10">
    <property type="match status" value="1"/>
</dbReference>
<name>A0A7G8PU79_9FLAO</name>
<dbReference type="KEGG" id="alti:ALE3EI_1332"/>
<dbReference type="SUPFAM" id="SSF56112">
    <property type="entry name" value="Protein kinase-like (PK-like)"/>
    <property type="match status" value="1"/>
</dbReference>
<dbReference type="InterPro" id="IPR011009">
    <property type="entry name" value="Kinase-like_dom_sf"/>
</dbReference>
<dbReference type="RefSeq" id="WP_186992178.1">
    <property type="nucleotide sequence ID" value="NZ_CP052909.1"/>
</dbReference>